<comment type="caution">
    <text evidence="5">The sequence shown here is derived from an EMBL/GenBank/DDBJ whole genome shotgun (WGS) entry which is preliminary data.</text>
</comment>
<dbReference type="InterPro" id="IPR028082">
    <property type="entry name" value="Peripla_BP_I"/>
</dbReference>
<dbReference type="Pfam" id="PF13377">
    <property type="entry name" value="Peripla_BP_3"/>
    <property type="match status" value="1"/>
</dbReference>
<dbReference type="SUPFAM" id="SSF53822">
    <property type="entry name" value="Periplasmic binding protein-like I"/>
    <property type="match status" value="1"/>
</dbReference>
<dbReference type="Proteomes" id="UP000824238">
    <property type="component" value="Unassembled WGS sequence"/>
</dbReference>
<dbReference type="PANTHER" id="PTHR30146">
    <property type="entry name" value="LACI-RELATED TRANSCRIPTIONAL REPRESSOR"/>
    <property type="match status" value="1"/>
</dbReference>
<sequence>NYQPSLVARSLAKRRSDMLGLLLPITEEDSSASLLLRDNPFYGELVSGVEFEAAKLGYDVLIKGVRMGESCRDWILKRDLDGAIFIGNYTHVISEEMQALGRQLVLIDSYDEGTQLHSTVGIDDQQGGYDATRLMIDCGHKSIAIAASNITVDGAIHRRYKGYVKAMTEAGLDAESFIFQDALSFGGGYNIGKALLERPEITAVFAAADIVAFGILKAFYEAGRVIPRDLSIVGFDNTKECEYSMPALSSVAQFAYDRGRITVQKVVQAINDPGAEIENIIMPVELIERDSVAPPHERS</sequence>
<keyword evidence="3" id="KW-0804">Transcription</keyword>
<proteinExistence type="predicted"/>
<keyword evidence="1" id="KW-0805">Transcription regulation</keyword>
<dbReference type="GO" id="GO:0003700">
    <property type="term" value="F:DNA-binding transcription factor activity"/>
    <property type="evidence" value="ECO:0007669"/>
    <property type="project" value="TreeGrafter"/>
</dbReference>
<evidence type="ECO:0000313" key="6">
    <source>
        <dbReference type="Proteomes" id="UP000824238"/>
    </source>
</evidence>
<accession>A0A9D1DMR6</accession>
<dbReference type="CDD" id="cd06267">
    <property type="entry name" value="PBP1_LacI_sugar_binding-like"/>
    <property type="match status" value="1"/>
</dbReference>
<evidence type="ECO:0000259" key="4">
    <source>
        <dbReference type="Pfam" id="PF13377"/>
    </source>
</evidence>
<dbReference type="Gene3D" id="3.40.50.2300">
    <property type="match status" value="2"/>
</dbReference>
<keyword evidence="2 5" id="KW-0238">DNA-binding</keyword>
<gene>
    <name evidence="5" type="ORF">IAD36_09080</name>
</gene>
<evidence type="ECO:0000313" key="5">
    <source>
        <dbReference type="EMBL" id="HIR55730.1"/>
    </source>
</evidence>
<name>A0A9D1DMR6_9FIRM</name>
<evidence type="ECO:0000256" key="1">
    <source>
        <dbReference type="ARBA" id="ARBA00023015"/>
    </source>
</evidence>
<dbReference type="PANTHER" id="PTHR30146:SF109">
    <property type="entry name" value="HTH-TYPE TRANSCRIPTIONAL REGULATOR GALS"/>
    <property type="match status" value="1"/>
</dbReference>
<dbReference type="GO" id="GO:0000976">
    <property type="term" value="F:transcription cis-regulatory region binding"/>
    <property type="evidence" value="ECO:0007669"/>
    <property type="project" value="TreeGrafter"/>
</dbReference>
<dbReference type="EMBL" id="DVHH01000219">
    <property type="protein sequence ID" value="HIR55730.1"/>
    <property type="molecule type" value="Genomic_DNA"/>
</dbReference>
<protein>
    <submittedName>
        <fullName evidence="5">LacI family DNA-binding transcriptional regulator</fullName>
    </submittedName>
</protein>
<dbReference type="AlphaFoldDB" id="A0A9D1DMR6"/>
<reference evidence="5" key="1">
    <citation type="submission" date="2020-10" db="EMBL/GenBank/DDBJ databases">
        <authorList>
            <person name="Gilroy R."/>
        </authorList>
    </citation>
    <scope>NUCLEOTIDE SEQUENCE</scope>
    <source>
        <strain evidence="5">ChiGjej3B3-7149</strain>
    </source>
</reference>
<dbReference type="InterPro" id="IPR046335">
    <property type="entry name" value="LacI/GalR-like_sensor"/>
</dbReference>
<organism evidence="5 6">
    <name type="scientific">Candidatus Scatomorpha intestinigallinarum</name>
    <dbReference type="NCBI Taxonomy" id="2840923"/>
    <lineage>
        <taxon>Bacteria</taxon>
        <taxon>Bacillati</taxon>
        <taxon>Bacillota</taxon>
        <taxon>Clostridia</taxon>
        <taxon>Eubacteriales</taxon>
        <taxon>Candidatus Scatomorpha</taxon>
    </lineage>
</organism>
<reference evidence="5" key="2">
    <citation type="journal article" date="2021" name="PeerJ">
        <title>Extensive microbial diversity within the chicken gut microbiome revealed by metagenomics and culture.</title>
        <authorList>
            <person name="Gilroy R."/>
            <person name="Ravi A."/>
            <person name="Getino M."/>
            <person name="Pursley I."/>
            <person name="Horton D.L."/>
            <person name="Alikhan N.F."/>
            <person name="Baker D."/>
            <person name="Gharbi K."/>
            <person name="Hall N."/>
            <person name="Watson M."/>
            <person name="Adriaenssens E.M."/>
            <person name="Foster-Nyarko E."/>
            <person name="Jarju S."/>
            <person name="Secka A."/>
            <person name="Antonio M."/>
            <person name="Oren A."/>
            <person name="Chaudhuri R.R."/>
            <person name="La Ragione R."/>
            <person name="Hildebrand F."/>
            <person name="Pallen M.J."/>
        </authorList>
    </citation>
    <scope>NUCLEOTIDE SEQUENCE</scope>
    <source>
        <strain evidence="5">ChiGjej3B3-7149</strain>
    </source>
</reference>
<evidence type="ECO:0000256" key="2">
    <source>
        <dbReference type="ARBA" id="ARBA00023125"/>
    </source>
</evidence>
<feature type="non-terminal residue" evidence="5">
    <location>
        <position position="1"/>
    </location>
</feature>
<evidence type="ECO:0000256" key="3">
    <source>
        <dbReference type="ARBA" id="ARBA00023163"/>
    </source>
</evidence>
<feature type="domain" description="Transcriptional regulator LacI/GalR-like sensor" evidence="4">
    <location>
        <begin position="135"/>
        <end position="292"/>
    </location>
</feature>